<name>A0A1F4PPA9_UNCK3</name>
<dbReference type="Gene3D" id="2.30.30.790">
    <property type="match status" value="1"/>
</dbReference>
<dbReference type="Pfam" id="PF01245">
    <property type="entry name" value="Ribosomal_L19"/>
    <property type="match status" value="1"/>
</dbReference>
<dbReference type="PROSITE" id="PS01015">
    <property type="entry name" value="RIBOSOMAL_L19"/>
    <property type="match status" value="1"/>
</dbReference>
<feature type="region of interest" description="Disordered" evidence="5">
    <location>
        <begin position="127"/>
        <end position="178"/>
    </location>
</feature>
<comment type="function">
    <text evidence="4">This protein is located at the 30S-50S ribosomal subunit interface and may play a role in the structure and function of the aminoacyl-tRNA binding site.</text>
</comment>
<protein>
    <recommendedName>
        <fullName evidence="4">50S ribosomal protein L19</fullName>
    </recommendedName>
</protein>
<dbReference type="InterPro" id="IPR001857">
    <property type="entry name" value="Ribosomal_bL19"/>
</dbReference>
<evidence type="ECO:0000256" key="2">
    <source>
        <dbReference type="ARBA" id="ARBA00022980"/>
    </source>
</evidence>
<feature type="compositionally biased region" description="Polar residues" evidence="5">
    <location>
        <begin position="144"/>
        <end position="159"/>
    </location>
</feature>
<accession>A0A1F4PPA9</accession>
<dbReference type="AlphaFoldDB" id="A0A1F4PPA9"/>
<dbReference type="PANTHER" id="PTHR15680:SF9">
    <property type="entry name" value="LARGE RIBOSOMAL SUBUNIT PROTEIN BL19M"/>
    <property type="match status" value="1"/>
</dbReference>
<evidence type="ECO:0000313" key="7">
    <source>
        <dbReference type="Proteomes" id="UP000179010"/>
    </source>
</evidence>
<dbReference type="InterPro" id="IPR008991">
    <property type="entry name" value="Translation_prot_SH3-like_sf"/>
</dbReference>
<dbReference type="GO" id="GO:0022625">
    <property type="term" value="C:cytosolic large ribosomal subunit"/>
    <property type="evidence" value="ECO:0007669"/>
    <property type="project" value="TreeGrafter"/>
</dbReference>
<evidence type="ECO:0000256" key="4">
    <source>
        <dbReference type="RuleBase" id="RU000559"/>
    </source>
</evidence>
<dbReference type="GO" id="GO:0006412">
    <property type="term" value="P:translation"/>
    <property type="evidence" value="ECO:0007669"/>
    <property type="project" value="InterPro"/>
</dbReference>
<evidence type="ECO:0000256" key="5">
    <source>
        <dbReference type="SAM" id="MobiDB-lite"/>
    </source>
</evidence>
<dbReference type="STRING" id="1798539.A2994_02370"/>
<dbReference type="GO" id="GO:0003735">
    <property type="term" value="F:structural constituent of ribosome"/>
    <property type="evidence" value="ECO:0007669"/>
    <property type="project" value="InterPro"/>
</dbReference>
<proteinExistence type="inferred from homology"/>
<reference evidence="6 7" key="1">
    <citation type="journal article" date="2016" name="Nat. Commun.">
        <title>Thousands of microbial genomes shed light on interconnected biogeochemical processes in an aquifer system.</title>
        <authorList>
            <person name="Anantharaman K."/>
            <person name="Brown C.T."/>
            <person name="Hug L.A."/>
            <person name="Sharon I."/>
            <person name="Castelle C.J."/>
            <person name="Probst A.J."/>
            <person name="Thomas B.C."/>
            <person name="Singh A."/>
            <person name="Wilkins M.J."/>
            <person name="Karaoz U."/>
            <person name="Brodie E.L."/>
            <person name="Williams K.H."/>
            <person name="Hubbard S.S."/>
            <person name="Banfield J.F."/>
        </authorList>
    </citation>
    <scope>NUCLEOTIDE SEQUENCE [LARGE SCALE GENOMIC DNA]</scope>
</reference>
<evidence type="ECO:0000256" key="1">
    <source>
        <dbReference type="ARBA" id="ARBA00005781"/>
    </source>
</evidence>
<dbReference type="EMBL" id="METE01000004">
    <property type="protein sequence ID" value="OGB85440.1"/>
    <property type="molecule type" value="Genomic_DNA"/>
</dbReference>
<dbReference type="PANTHER" id="PTHR15680">
    <property type="entry name" value="RIBOSOMAL PROTEIN L19"/>
    <property type="match status" value="1"/>
</dbReference>
<dbReference type="InterPro" id="IPR018257">
    <property type="entry name" value="Ribosomal_bL19_CS"/>
</dbReference>
<dbReference type="NCBIfam" id="TIGR01024">
    <property type="entry name" value="rplS_bact"/>
    <property type="match status" value="1"/>
</dbReference>
<evidence type="ECO:0000313" key="6">
    <source>
        <dbReference type="EMBL" id="OGB85440.1"/>
    </source>
</evidence>
<evidence type="ECO:0000256" key="3">
    <source>
        <dbReference type="ARBA" id="ARBA00023274"/>
    </source>
</evidence>
<dbReference type="SUPFAM" id="SSF50104">
    <property type="entry name" value="Translation proteins SH3-like domain"/>
    <property type="match status" value="1"/>
</dbReference>
<comment type="caution">
    <text evidence="6">The sequence shown here is derived from an EMBL/GenBank/DDBJ whole genome shotgun (WGS) entry which is preliminary data.</text>
</comment>
<comment type="similarity">
    <text evidence="1 4">Belongs to the bacterial ribosomal protein bL19 family.</text>
</comment>
<gene>
    <name evidence="6" type="ORF">A2994_02370</name>
</gene>
<keyword evidence="3 4" id="KW-0687">Ribonucleoprotein</keyword>
<sequence>MVKSLVQSKSKLPEVHPGDIVRVHQKIKEGDKERIQVFEGIVIKTHGQVGPNATFTVRKIASGVGVERVYLLQSPNIVKIEFKKGSQVRRSKLYYLRELSGKALKMKDKKIDRDVWELVATADEEQVPTEAELAEAVEAAKAQDSAQVTSDAPSTTPSADDTVEAEVPSGEETEEGQA</sequence>
<organism evidence="6 7">
    <name type="scientific">candidate division Kazan bacterium RIFCSPLOWO2_01_FULL_48_13</name>
    <dbReference type="NCBI Taxonomy" id="1798539"/>
    <lineage>
        <taxon>Bacteria</taxon>
        <taxon>Bacteria division Kazan-3B-28</taxon>
    </lineage>
</organism>
<dbReference type="PRINTS" id="PR00061">
    <property type="entry name" value="RIBOSOMALL19"/>
</dbReference>
<feature type="compositionally biased region" description="Acidic residues" evidence="5">
    <location>
        <begin position="161"/>
        <end position="178"/>
    </location>
</feature>
<dbReference type="Proteomes" id="UP000179010">
    <property type="component" value="Unassembled WGS sequence"/>
</dbReference>
<keyword evidence="2 6" id="KW-0689">Ribosomal protein</keyword>
<dbReference type="InterPro" id="IPR038657">
    <property type="entry name" value="Ribosomal_bL19_sf"/>
</dbReference>